<dbReference type="AlphaFoldDB" id="A0A847U9L4"/>
<protein>
    <recommendedName>
        <fullName evidence="3">DUF835 domain-containing protein</fullName>
    </recommendedName>
</protein>
<name>A0A847U9L4_9EURY</name>
<dbReference type="Proteomes" id="UP000608662">
    <property type="component" value="Unassembled WGS sequence"/>
</dbReference>
<dbReference type="Pfam" id="PF24336">
    <property type="entry name" value="DUF7504"/>
    <property type="match status" value="1"/>
</dbReference>
<organism evidence="1 2">
    <name type="scientific">Halomicrobium mukohataei</name>
    <dbReference type="NCBI Taxonomy" id="57705"/>
    <lineage>
        <taxon>Archaea</taxon>
        <taxon>Methanobacteriati</taxon>
        <taxon>Methanobacteriota</taxon>
        <taxon>Stenosarchaea group</taxon>
        <taxon>Halobacteria</taxon>
        <taxon>Halobacteriales</taxon>
        <taxon>Haloarculaceae</taxon>
        <taxon>Halomicrobium</taxon>
    </lineage>
</organism>
<dbReference type="InterPro" id="IPR055927">
    <property type="entry name" value="DUF7504"/>
</dbReference>
<evidence type="ECO:0000313" key="1">
    <source>
        <dbReference type="EMBL" id="NLV09709.1"/>
    </source>
</evidence>
<sequence length="182" mass="19492">MTATPGTNVLTLAPSLSAARDRQCTQLLNVGPPATLDVLQITYSDSAGDRVDAWLSAHEELPARLGIVDVADRAGMGGGGEELPASVAVTTANPNDITGLGMELNNYLNDLDTDCQLVVCFDSLTELLQFTDVQAAFKFLHMFTGQLRSVDAVAHFHLDPNAVDDQTVHRLKPVFDDAVRAN</sequence>
<gene>
    <name evidence="1" type="ORF">GOC74_07175</name>
</gene>
<dbReference type="EMBL" id="WOYG01000001">
    <property type="protein sequence ID" value="NLV09709.1"/>
    <property type="molecule type" value="Genomic_DNA"/>
</dbReference>
<reference evidence="1" key="1">
    <citation type="submission" date="2019-12" db="EMBL/GenBank/DDBJ databases">
        <title>Whole-genome sequence of Halomicrobium mukohataei pws1.</title>
        <authorList>
            <person name="Verma D.K."/>
            <person name="Gopal K."/>
            <person name="Prasad E.S."/>
        </authorList>
    </citation>
    <scope>NUCLEOTIDE SEQUENCE</scope>
    <source>
        <strain evidence="1">Pws1</strain>
    </source>
</reference>
<proteinExistence type="predicted"/>
<dbReference type="RefSeq" id="WP_170093514.1">
    <property type="nucleotide sequence ID" value="NZ_WOYG01000001.1"/>
</dbReference>
<dbReference type="OrthoDB" id="109251at2157"/>
<evidence type="ECO:0008006" key="3">
    <source>
        <dbReference type="Google" id="ProtNLM"/>
    </source>
</evidence>
<evidence type="ECO:0000313" key="2">
    <source>
        <dbReference type="Proteomes" id="UP000608662"/>
    </source>
</evidence>
<dbReference type="GeneID" id="94362483"/>
<comment type="caution">
    <text evidence="1">The sequence shown here is derived from an EMBL/GenBank/DDBJ whole genome shotgun (WGS) entry which is preliminary data.</text>
</comment>
<accession>A0A847U9L4</accession>